<dbReference type="RefSeq" id="WP_390289678.1">
    <property type="nucleotide sequence ID" value="NZ_JBHUDI010000011.1"/>
</dbReference>
<dbReference type="SUPFAM" id="SSF55785">
    <property type="entry name" value="PYP-like sensor domain (PAS domain)"/>
    <property type="match status" value="1"/>
</dbReference>
<evidence type="ECO:0000313" key="3">
    <source>
        <dbReference type="Proteomes" id="UP001597076"/>
    </source>
</evidence>
<dbReference type="AlphaFoldDB" id="A0ABD6BJQ1"/>
<organism evidence="2 3">
    <name type="scientific">Haloarchaeobius amylolyticus</name>
    <dbReference type="NCBI Taxonomy" id="1198296"/>
    <lineage>
        <taxon>Archaea</taxon>
        <taxon>Methanobacteriati</taxon>
        <taxon>Methanobacteriota</taxon>
        <taxon>Stenosarchaea group</taxon>
        <taxon>Halobacteria</taxon>
        <taxon>Halobacteriales</taxon>
        <taxon>Halorubellaceae</taxon>
        <taxon>Haloarchaeobius</taxon>
    </lineage>
</organism>
<dbReference type="CDD" id="cd00130">
    <property type="entry name" value="PAS"/>
    <property type="match status" value="1"/>
</dbReference>
<keyword evidence="3" id="KW-1185">Reference proteome</keyword>
<name>A0ABD6BJQ1_9EURY</name>
<evidence type="ECO:0000259" key="1">
    <source>
        <dbReference type="SMART" id="SM00091"/>
    </source>
</evidence>
<reference evidence="2 3" key="1">
    <citation type="journal article" date="2019" name="Int. J. Syst. Evol. Microbiol.">
        <title>The Global Catalogue of Microorganisms (GCM) 10K type strain sequencing project: providing services to taxonomists for standard genome sequencing and annotation.</title>
        <authorList>
            <consortium name="The Broad Institute Genomics Platform"/>
            <consortium name="The Broad Institute Genome Sequencing Center for Infectious Disease"/>
            <person name="Wu L."/>
            <person name="Ma J."/>
        </authorList>
    </citation>
    <scope>NUCLEOTIDE SEQUENCE [LARGE SCALE GENOMIC DNA]</scope>
    <source>
        <strain evidence="2 3">CGMCC 1.12230</strain>
    </source>
</reference>
<sequence length="271" mass="29575">MLVPPAAGIQPAVRRRLTAITVLVIDQEDDRDHVERAFDDEAVVETAATLADARPRFDEVDCLVVPSTMAIEDSGVTGGNVAATDGAGECEWLETIRTERAELPIVVLADEATATLTRAVRSYEWTTVITRTEPRDRLATRVTDLLERHRLALLSRRSLASVELAGDAIAIVDSTGAIQFASRSFTMRFGADGDELTGTPWRELFTDDAVAHLESVAVPTVAEGWRWTGTCTGRRRTGATFPVRIRLGGLSDGSLVFVVSEVTHSRDEREE</sequence>
<dbReference type="Proteomes" id="UP001597076">
    <property type="component" value="Unassembled WGS sequence"/>
</dbReference>
<accession>A0ABD6BJQ1</accession>
<dbReference type="InterPro" id="IPR035965">
    <property type="entry name" value="PAS-like_dom_sf"/>
</dbReference>
<gene>
    <name evidence="2" type="ORF">ACFR99_16690</name>
</gene>
<dbReference type="InterPro" id="IPR000014">
    <property type="entry name" value="PAS"/>
</dbReference>
<comment type="caution">
    <text evidence="2">The sequence shown here is derived from an EMBL/GenBank/DDBJ whole genome shotgun (WGS) entry which is preliminary data.</text>
</comment>
<proteinExistence type="predicted"/>
<evidence type="ECO:0000313" key="2">
    <source>
        <dbReference type="EMBL" id="MFD1565176.1"/>
    </source>
</evidence>
<dbReference type="Gene3D" id="3.30.450.20">
    <property type="entry name" value="PAS domain"/>
    <property type="match status" value="1"/>
</dbReference>
<dbReference type="EMBL" id="JBHUDI010000011">
    <property type="protein sequence ID" value="MFD1565176.1"/>
    <property type="molecule type" value="Genomic_DNA"/>
</dbReference>
<dbReference type="SMART" id="SM00091">
    <property type="entry name" value="PAS"/>
    <property type="match status" value="1"/>
</dbReference>
<protein>
    <submittedName>
        <fullName evidence="2">PAS domain S-box protein</fullName>
    </submittedName>
</protein>
<dbReference type="Pfam" id="PF13426">
    <property type="entry name" value="PAS_9"/>
    <property type="match status" value="1"/>
</dbReference>
<feature type="domain" description="PAS" evidence="1">
    <location>
        <begin position="156"/>
        <end position="222"/>
    </location>
</feature>
<dbReference type="NCBIfam" id="TIGR00229">
    <property type="entry name" value="sensory_box"/>
    <property type="match status" value="1"/>
</dbReference>